<evidence type="ECO:0000313" key="2">
    <source>
        <dbReference type="Proteomes" id="UP000250235"/>
    </source>
</evidence>
<accession>A0A2Z7B450</accession>
<dbReference type="EMBL" id="KV010151">
    <property type="protein sequence ID" value="KZV28317.1"/>
    <property type="molecule type" value="Genomic_DNA"/>
</dbReference>
<dbReference type="Proteomes" id="UP000250235">
    <property type="component" value="Unassembled WGS sequence"/>
</dbReference>
<sequence>MFSCWSKYNTDCLQQLINCSLQLFTQLISSYLRNVCFIFSLALRLNHLHQTSSSDLSCSLQNRLHLFMPNQTSSSLYATQLTASTAGLNVSEAVHAGLHVR</sequence>
<dbReference type="AlphaFoldDB" id="A0A2Z7B450"/>
<evidence type="ECO:0000313" key="1">
    <source>
        <dbReference type="EMBL" id="KZV28317.1"/>
    </source>
</evidence>
<name>A0A2Z7B450_9LAMI</name>
<keyword evidence="2" id="KW-1185">Reference proteome</keyword>
<reference evidence="1 2" key="1">
    <citation type="journal article" date="2015" name="Proc. Natl. Acad. Sci. U.S.A.">
        <title>The resurrection genome of Boea hygrometrica: A blueprint for survival of dehydration.</title>
        <authorList>
            <person name="Xiao L."/>
            <person name="Yang G."/>
            <person name="Zhang L."/>
            <person name="Yang X."/>
            <person name="Zhao S."/>
            <person name="Ji Z."/>
            <person name="Zhou Q."/>
            <person name="Hu M."/>
            <person name="Wang Y."/>
            <person name="Chen M."/>
            <person name="Xu Y."/>
            <person name="Jin H."/>
            <person name="Xiao X."/>
            <person name="Hu G."/>
            <person name="Bao F."/>
            <person name="Hu Y."/>
            <person name="Wan P."/>
            <person name="Li L."/>
            <person name="Deng X."/>
            <person name="Kuang T."/>
            <person name="Xiang C."/>
            <person name="Zhu J.K."/>
            <person name="Oliver M.J."/>
            <person name="He Y."/>
        </authorList>
    </citation>
    <scope>NUCLEOTIDE SEQUENCE [LARGE SCALE GENOMIC DNA]</scope>
    <source>
        <strain evidence="2">cv. XS01</strain>
    </source>
</reference>
<organism evidence="1 2">
    <name type="scientific">Dorcoceras hygrometricum</name>
    <dbReference type="NCBI Taxonomy" id="472368"/>
    <lineage>
        <taxon>Eukaryota</taxon>
        <taxon>Viridiplantae</taxon>
        <taxon>Streptophyta</taxon>
        <taxon>Embryophyta</taxon>
        <taxon>Tracheophyta</taxon>
        <taxon>Spermatophyta</taxon>
        <taxon>Magnoliopsida</taxon>
        <taxon>eudicotyledons</taxon>
        <taxon>Gunneridae</taxon>
        <taxon>Pentapetalae</taxon>
        <taxon>asterids</taxon>
        <taxon>lamiids</taxon>
        <taxon>Lamiales</taxon>
        <taxon>Gesneriaceae</taxon>
        <taxon>Didymocarpoideae</taxon>
        <taxon>Trichosporeae</taxon>
        <taxon>Loxocarpinae</taxon>
        <taxon>Dorcoceras</taxon>
    </lineage>
</organism>
<protein>
    <submittedName>
        <fullName evidence="1">Uncharacterized protein</fullName>
    </submittedName>
</protein>
<proteinExistence type="predicted"/>
<gene>
    <name evidence="1" type="ORF">F511_11678</name>
</gene>